<feature type="compositionally biased region" description="Pro residues" evidence="1">
    <location>
        <begin position="155"/>
        <end position="172"/>
    </location>
</feature>
<proteinExistence type="predicted"/>
<name>A0AAU8TH90_9BURK</name>
<dbReference type="RefSeq" id="WP_046569141.1">
    <property type="nucleotide sequence ID" value="NZ_CP010026.1"/>
</dbReference>
<evidence type="ECO:0000256" key="1">
    <source>
        <dbReference type="SAM" id="MobiDB-lite"/>
    </source>
</evidence>
<sequence length="172" mass="17766">MKAKMLKFFHYAMFVAFFVVIALKFFVPVGVDPLLTVLGTIFLLHTFVHGQSVSTDIHAEYDEFHAIAQSLKDKFITALHEFIGVIEVDPHVAAAVPAAAGLAGDVSALLAAGAADVKNVVKDVEADLDKVKPAEQAAQVAPAPAPAPEAAAAPAPAPVADPAPVAPAPATV</sequence>
<evidence type="ECO:0000313" key="3">
    <source>
        <dbReference type="EMBL" id="AJZ59930.1"/>
    </source>
</evidence>
<dbReference type="KEGG" id="bfn:OI25_3414"/>
<dbReference type="GeneID" id="66521189"/>
<organism evidence="3 4">
    <name type="scientific">Paraburkholderia fungorum</name>
    <dbReference type="NCBI Taxonomy" id="134537"/>
    <lineage>
        <taxon>Bacteria</taxon>
        <taxon>Pseudomonadati</taxon>
        <taxon>Pseudomonadota</taxon>
        <taxon>Betaproteobacteria</taxon>
        <taxon>Burkholderiales</taxon>
        <taxon>Burkholderiaceae</taxon>
        <taxon>Paraburkholderia</taxon>
    </lineage>
</organism>
<evidence type="ECO:0008006" key="5">
    <source>
        <dbReference type="Google" id="ProtNLM"/>
    </source>
</evidence>
<keyword evidence="2" id="KW-1133">Transmembrane helix</keyword>
<dbReference type="AlphaFoldDB" id="A0AAU8TH90"/>
<keyword evidence="2" id="KW-0812">Transmembrane</keyword>
<protein>
    <recommendedName>
        <fullName evidence="5">Holin</fullName>
    </recommendedName>
</protein>
<accession>A0AAU8TH90</accession>
<feature type="region of interest" description="Disordered" evidence="1">
    <location>
        <begin position="135"/>
        <end position="172"/>
    </location>
</feature>
<reference evidence="3 4" key="1">
    <citation type="journal article" date="2015" name="Genome Announc.">
        <title>Complete genome sequences for 59 burkholderia isolates, both pathogenic and near neighbor.</title>
        <authorList>
            <person name="Johnson S.L."/>
            <person name="Bishop-Lilly K.A."/>
            <person name="Ladner J.T."/>
            <person name="Daligault H.E."/>
            <person name="Davenport K.W."/>
            <person name="Jaissle J."/>
            <person name="Frey K.G."/>
            <person name="Koroleva G.I."/>
            <person name="Bruce D.C."/>
            <person name="Coyne S.R."/>
            <person name="Broomall S.M."/>
            <person name="Li P.E."/>
            <person name="Teshima H."/>
            <person name="Gibbons H.S."/>
            <person name="Palacios G.F."/>
            <person name="Rosenzweig C.N."/>
            <person name="Redden C.L."/>
            <person name="Xu Y."/>
            <person name="Minogue T.D."/>
            <person name="Chain P.S."/>
        </authorList>
    </citation>
    <scope>NUCLEOTIDE SEQUENCE [LARGE SCALE GENOMIC DNA]</scope>
    <source>
        <strain evidence="3 4">ATCC BAA-463</strain>
    </source>
</reference>
<feature type="compositionally biased region" description="Low complexity" evidence="1">
    <location>
        <begin position="135"/>
        <end position="154"/>
    </location>
</feature>
<gene>
    <name evidence="3" type="ORF">OI25_3414</name>
</gene>
<feature type="transmembrane region" description="Helical" evidence="2">
    <location>
        <begin position="9"/>
        <end position="27"/>
    </location>
</feature>
<dbReference type="Proteomes" id="UP000032614">
    <property type="component" value="Chromosome 1"/>
</dbReference>
<evidence type="ECO:0000256" key="2">
    <source>
        <dbReference type="SAM" id="Phobius"/>
    </source>
</evidence>
<dbReference type="EMBL" id="CP010026">
    <property type="protein sequence ID" value="AJZ59930.1"/>
    <property type="molecule type" value="Genomic_DNA"/>
</dbReference>
<keyword evidence="2" id="KW-0472">Membrane</keyword>
<evidence type="ECO:0000313" key="4">
    <source>
        <dbReference type="Proteomes" id="UP000032614"/>
    </source>
</evidence>